<dbReference type="OrthoDB" id="2213137at2759"/>
<sequence>MAAGMHGLSVLEAGFALEALFWGFLTCFGVFQNHYSHLPEFRDDLDSTPLSALATKRFPKYHKQQIWIGWPMCILGLLMASFTSSVSGHIGTQGILYYGVGFVTLTYPILSMVSEWWMARKGMAFGLISAVFGGTGAVMPFVIQALLHAYGYRTQSRYG</sequence>
<accession>A0A2N3MYE3</accession>
<evidence type="ECO:0000313" key="2">
    <source>
        <dbReference type="EMBL" id="PKS05198.1"/>
    </source>
</evidence>
<dbReference type="EMBL" id="NLAX01001623">
    <property type="protein sequence ID" value="PKS05198.1"/>
    <property type="molecule type" value="Genomic_DNA"/>
</dbReference>
<keyword evidence="1" id="KW-0812">Transmembrane</keyword>
<feature type="transmembrane region" description="Helical" evidence="1">
    <location>
        <begin position="66"/>
        <end position="83"/>
    </location>
</feature>
<evidence type="ECO:0008006" key="4">
    <source>
        <dbReference type="Google" id="ProtNLM"/>
    </source>
</evidence>
<keyword evidence="3" id="KW-1185">Reference proteome</keyword>
<gene>
    <name evidence="2" type="ORF">jhhlp_008566</name>
</gene>
<dbReference type="VEuPathDB" id="FungiDB:jhhlp_008566"/>
<dbReference type="Proteomes" id="UP000233524">
    <property type="component" value="Unassembled WGS sequence"/>
</dbReference>
<feature type="transmembrane region" description="Helical" evidence="1">
    <location>
        <begin position="95"/>
        <end position="113"/>
    </location>
</feature>
<protein>
    <recommendedName>
        <fullName evidence="4">Major facilitator superfamily (MFS) profile domain-containing protein</fullName>
    </recommendedName>
</protein>
<dbReference type="InParanoid" id="A0A2N3MYE3"/>
<name>A0A2N3MYE3_9PEZI</name>
<dbReference type="InterPro" id="IPR036259">
    <property type="entry name" value="MFS_trans_sf"/>
</dbReference>
<proteinExistence type="predicted"/>
<feature type="transmembrane region" description="Helical" evidence="1">
    <location>
        <begin position="125"/>
        <end position="147"/>
    </location>
</feature>
<dbReference type="AlphaFoldDB" id="A0A2N3MYE3"/>
<evidence type="ECO:0000256" key="1">
    <source>
        <dbReference type="SAM" id="Phobius"/>
    </source>
</evidence>
<keyword evidence="1" id="KW-1133">Transmembrane helix</keyword>
<feature type="transmembrane region" description="Helical" evidence="1">
    <location>
        <begin position="13"/>
        <end position="31"/>
    </location>
</feature>
<reference evidence="2 3" key="1">
    <citation type="journal article" date="2017" name="G3 (Bethesda)">
        <title>First Draft Genome Sequence of the Pathogenic Fungus Lomentospora prolificans (Formerly Scedosporium prolificans).</title>
        <authorList>
            <person name="Luo R."/>
            <person name="Zimin A."/>
            <person name="Workman R."/>
            <person name="Fan Y."/>
            <person name="Pertea G."/>
            <person name="Grossman N."/>
            <person name="Wear M.P."/>
            <person name="Jia B."/>
            <person name="Miller H."/>
            <person name="Casadevall A."/>
            <person name="Timp W."/>
            <person name="Zhang S.X."/>
            <person name="Salzberg S.L."/>
        </authorList>
    </citation>
    <scope>NUCLEOTIDE SEQUENCE [LARGE SCALE GENOMIC DNA]</scope>
    <source>
        <strain evidence="2 3">JHH-5317</strain>
    </source>
</reference>
<evidence type="ECO:0000313" key="3">
    <source>
        <dbReference type="Proteomes" id="UP000233524"/>
    </source>
</evidence>
<comment type="caution">
    <text evidence="2">The sequence shown here is derived from an EMBL/GenBank/DDBJ whole genome shotgun (WGS) entry which is preliminary data.</text>
</comment>
<dbReference type="SUPFAM" id="SSF103473">
    <property type="entry name" value="MFS general substrate transporter"/>
    <property type="match status" value="1"/>
</dbReference>
<keyword evidence="1" id="KW-0472">Membrane</keyword>
<organism evidence="2 3">
    <name type="scientific">Lomentospora prolificans</name>
    <dbReference type="NCBI Taxonomy" id="41688"/>
    <lineage>
        <taxon>Eukaryota</taxon>
        <taxon>Fungi</taxon>
        <taxon>Dikarya</taxon>
        <taxon>Ascomycota</taxon>
        <taxon>Pezizomycotina</taxon>
        <taxon>Sordariomycetes</taxon>
        <taxon>Hypocreomycetidae</taxon>
        <taxon>Microascales</taxon>
        <taxon>Microascaceae</taxon>
        <taxon>Lomentospora</taxon>
    </lineage>
</organism>